<dbReference type="Gene3D" id="3.40.50.880">
    <property type="match status" value="1"/>
</dbReference>
<name>A0A8H9P081_9ENTR</name>
<dbReference type="EMBL" id="DACSDU010000037">
    <property type="protein sequence ID" value="HAT1588690.1"/>
    <property type="molecule type" value="Genomic_DNA"/>
</dbReference>
<dbReference type="SUPFAM" id="SSF52317">
    <property type="entry name" value="Class I glutamine amidotransferase-like"/>
    <property type="match status" value="1"/>
</dbReference>
<keyword evidence="2" id="KW-0315">Glutamine amidotransferase</keyword>
<evidence type="ECO:0000259" key="1">
    <source>
        <dbReference type="Pfam" id="PF01965"/>
    </source>
</evidence>
<dbReference type="GO" id="GO:0016740">
    <property type="term" value="F:transferase activity"/>
    <property type="evidence" value="ECO:0007669"/>
    <property type="project" value="UniProtKB-KW"/>
</dbReference>
<dbReference type="GeneID" id="92973250"/>
<dbReference type="InterPro" id="IPR050325">
    <property type="entry name" value="Prot/Nucl_acid_deglycase"/>
</dbReference>
<dbReference type="PANTHER" id="PTHR48094">
    <property type="entry name" value="PROTEIN/NUCLEIC ACID DEGLYCASE DJ-1-RELATED"/>
    <property type="match status" value="1"/>
</dbReference>
<proteinExistence type="predicted"/>
<feature type="domain" description="DJ-1/PfpI" evidence="1">
    <location>
        <begin position="9"/>
        <end position="168"/>
    </location>
</feature>
<sequence>MNSESTSSEVLFLLIPEYADWEFALLAPGLRRGFGIWAPRYEVKIVAPDEGPVMSLGGIRCLADYTFDSMPADYAALILVGGMNWWGEEAKRVVPIVQQALARDKVVGAICDASAFMGANGFLNDVSHTSNGLAYLKERAGSAYTGMARYQAVPSVRDGNLITASGCGFLSFTCDVLAALNVTDEKNIEGIREAFTSGIFPEV</sequence>
<reference evidence="2" key="2">
    <citation type="submission" date="2020-11" db="EMBL/GenBank/DDBJ databases">
        <authorList>
            <consortium name="NCBI Pathogen Detection Project"/>
        </authorList>
    </citation>
    <scope>NUCLEOTIDE SEQUENCE</scope>
    <source>
        <strain evidence="2">YDC697-2</strain>
    </source>
</reference>
<evidence type="ECO:0000313" key="2">
    <source>
        <dbReference type="EMBL" id="HAT1588690.1"/>
    </source>
</evidence>
<accession>A0A8H9P081</accession>
<keyword evidence="2" id="KW-0808">Transferase</keyword>
<dbReference type="Proteomes" id="UP000864563">
    <property type="component" value="Unassembled WGS sequence"/>
</dbReference>
<dbReference type="OrthoDB" id="8030967at2"/>
<reference evidence="2" key="1">
    <citation type="journal article" date="2018" name="Genome Biol.">
        <title>SKESA: strategic k-mer extension for scrupulous assemblies.</title>
        <authorList>
            <person name="Souvorov A."/>
            <person name="Agarwala R."/>
            <person name="Lipman D.J."/>
        </authorList>
    </citation>
    <scope>NUCLEOTIDE SEQUENCE</scope>
    <source>
        <strain evidence="2">YDC697-2</strain>
    </source>
</reference>
<dbReference type="PANTHER" id="PTHR48094:SF19">
    <property type="entry name" value="DJ-1_PFPI DOMAIN-CONTAINING PROTEIN"/>
    <property type="match status" value="1"/>
</dbReference>
<protein>
    <submittedName>
        <fullName evidence="2">Glutamine amidotransferase</fullName>
    </submittedName>
</protein>
<dbReference type="Pfam" id="PF01965">
    <property type="entry name" value="DJ-1_PfpI"/>
    <property type="match status" value="1"/>
</dbReference>
<dbReference type="GO" id="GO:0005737">
    <property type="term" value="C:cytoplasm"/>
    <property type="evidence" value="ECO:0007669"/>
    <property type="project" value="TreeGrafter"/>
</dbReference>
<dbReference type="AlphaFoldDB" id="A0A8H9P081"/>
<comment type="caution">
    <text evidence="2">The sequence shown here is derived from an EMBL/GenBank/DDBJ whole genome shotgun (WGS) entry which is preliminary data.</text>
</comment>
<organism evidence="2">
    <name type="scientific">Citrobacter farmeri</name>
    <dbReference type="NCBI Taxonomy" id="67824"/>
    <lineage>
        <taxon>Bacteria</taxon>
        <taxon>Pseudomonadati</taxon>
        <taxon>Pseudomonadota</taxon>
        <taxon>Gammaproteobacteria</taxon>
        <taxon>Enterobacterales</taxon>
        <taxon>Enterobacteriaceae</taxon>
        <taxon>Citrobacter</taxon>
    </lineage>
</organism>
<dbReference type="KEGG" id="cfar:CI104_12995"/>
<gene>
    <name evidence="2" type="ORF">I8Y00_005098</name>
</gene>
<dbReference type="InterPro" id="IPR002818">
    <property type="entry name" value="DJ-1/PfpI"/>
</dbReference>
<dbReference type="InterPro" id="IPR029062">
    <property type="entry name" value="Class_I_gatase-like"/>
</dbReference>
<dbReference type="RefSeq" id="WP_042319067.1">
    <property type="nucleotide sequence ID" value="NZ_CABMNX010000001.1"/>
</dbReference>